<keyword evidence="2" id="KW-1133">Transmembrane helix</keyword>
<organism evidence="3">
    <name type="scientific">Arion vulgaris</name>
    <dbReference type="NCBI Taxonomy" id="1028688"/>
    <lineage>
        <taxon>Eukaryota</taxon>
        <taxon>Metazoa</taxon>
        <taxon>Spiralia</taxon>
        <taxon>Lophotrochozoa</taxon>
        <taxon>Mollusca</taxon>
        <taxon>Gastropoda</taxon>
        <taxon>Heterobranchia</taxon>
        <taxon>Euthyneura</taxon>
        <taxon>Panpulmonata</taxon>
        <taxon>Eupulmonata</taxon>
        <taxon>Stylommatophora</taxon>
        <taxon>Helicina</taxon>
        <taxon>Arionoidea</taxon>
        <taxon>Arionidae</taxon>
        <taxon>Arion</taxon>
    </lineage>
</organism>
<name>A0A0B6ZGF4_9EUPU</name>
<keyword evidence="2" id="KW-0812">Transmembrane</keyword>
<gene>
    <name evidence="3" type="primary">ORF60685</name>
</gene>
<feature type="transmembrane region" description="Helical" evidence="2">
    <location>
        <begin position="322"/>
        <end position="347"/>
    </location>
</feature>
<feature type="compositionally biased region" description="Polar residues" evidence="1">
    <location>
        <begin position="1"/>
        <end position="18"/>
    </location>
</feature>
<keyword evidence="2" id="KW-0472">Membrane</keyword>
<evidence type="ECO:0000313" key="3">
    <source>
        <dbReference type="EMBL" id="CEK66926.1"/>
    </source>
</evidence>
<evidence type="ECO:0000256" key="2">
    <source>
        <dbReference type="SAM" id="Phobius"/>
    </source>
</evidence>
<protein>
    <submittedName>
        <fullName evidence="3">Uncharacterized protein</fullName>
    </submittedName>
</protein>
<feature type="non-terminal residue" evidence="3">
    <location>
        <position position="1"/>
    </location>
</feature>
<accession>A0A0B6ZGF4</accession>
<feature type="region of interest" description="Disordered" evidence="1">
    <location>
        <begin position="1"/>
        <end position="22"/>
    </location>
</feature>
<reference evidence="3" key="1">
    <citation type="submission" date="2014-12" db="EMBL/GenBank/DDBJ databases">
        <title>Insight into the proteome of Arion vulgaris.</title>
        <authorList>
            <person name="Aradska J."/>
            <person name="Bulat T."/>
            <person name="Smidak R."/>
            <person name="Sarate P."/>
            <person name="Gangsoo J."/>
            <person name="Sialana F."/>
            <person name="Bilban M."/>
            <person name="Lubec G."/>
        </authorList>
    </citation>
    <scope>NUCLEOTIDE SEQUENCE</scope>
    <source>
        <tissue evidence="3">Skin</tissue>
    </source>
</reference>
<feature type="region of interest" description="Disordered" evidence="1">
    <location>
        <begin position="131"/>
        <end position="161"/>
    </location>
</feature>
<proteinExistence type="predicted"/>
<evidence type="ECO:0000256" key="1">
    <source>
        <dbReference type="SAM" id="MobiDB-lite"/>
    </source>
</evidence>
<sequence length="367" mass="40109">DDSQILTPNELNEDSQILTPDELNDTSQIITPNELNDDSQLLRPDELNEESQIVTPSELNETVQFAPSNELNNTSQTISPVELNVTAPLPDNTTSLQYEQSATNTTPPYNENTFSNFTFFVTSSQTFVNSESADIPGDISGDSPGDTPGDTPERSHVNVSPTTVTSASDYFLVTPFSSVLFGDDNFDNLTEQSSVETITENQLLTIPSGLEGSSSQTISGTVTSVELTTTLLTFVEGVSDRVAMVSTQTTMTVSVISNVYTTVKEADTSDVPMSSVSSRPTEPYRTETVEDYLSSSIVNETYNITRVHHVYLGHEPPENITAILYCTLAIGCVFTLAVAGVLVARAYDCYRKRHYSRLDYLINGMYS</sequence>
<dbReference type="AlphaFoldDB" id="A0A0B6ZGF4"/>
<dbReference type="EMBL" id="HACG01020061">
    <property type="protein sequence ID" value="CEK66926.1"/>
    <property type="molecule type" value="Transcribed_RNA"/>
</dbReference>